<keyword evidence="2" id="KW-0472">Membrane</keyword>
<keyword evidence="2" id="KW-1133">Transmembrane helix</keyword>
<sequence>MSNIDEQIKREINTYLNKSINFSSDEKMKIQNAIHSKKRNNFMYYSIFSLTAVLSLLLFITLIQDEEVSYEMTPSPFSSKSGLEKELPDREREEVADLKEEKENQSEDGMDSEENEDQSQSDFKSEVTVTETETEEKESETEVVEKEEESKGTEGQHDTKEQKKEQSAVDEEPMNENEKTEEGQETPNENIGENDPLPNIDDESVFLNLMYKFNSMQDVVLADVDPNDYSEEAPGYKHKTLTSKEQVYALLSDYMSRGLAEYFWKERLAETEEGLFQIPMDKIPAWFVQSDPYQIKKINDETYQLMQTIESGMYGKLNLTFTMKKLEGKWLLTECSAN</sequence>
<proteinExistence type="predicted"/>
<gene>
    <name evidence="3" type="ORF">CWR45_05275</name>
</gene>
<comment type="caution">
    <text evidence="3">The sequence shown here is derived from an EMBL/GenBank/DDBJ whole genome shotgun (WGS) entry which is preliminary data.</text>
</comment>
<accession>A0A3D8PX94</accession>
<dbReference type="AlphaFoldDB" id="A0A3D8PX94"/>
<dbReference type="RefSeq" id="WP_115748756.1">
    <property type="nucleotide sequence ID" value="NZ_PIOD01000005.1"/>
</dbReference>
<evidence type="ECO:0000256" key="2">
    <source>
        <dbReference type="SAM" id="Phobius"/>
    </source>
</evidence>
<feature type="compositionally biased region" description="Basic and acidic residues" evidence="1">
    <location>
        <begin position="148"/>
        <end position="167"/>
    </location>
</feature>
<dbReference type="Proteomes" id="UP000256520">
    <property type="component" value="Unassembled WGS sequence"/>
</dbReference>
<name>A0A3D8PX94_9BACI</name>
<feature type="transmembrane region" description="Helical" evidence="2">
    <location>
        <begin position="42"/>
        <end position="63"/>
    </location>
</feature>
<feature type="compositionally biased region" description="Acidic residues" evidence="1">
    <location>
        <begin position="106"/>
        <end position="119"/>
    </location>
</feature>
<keyword evidence="2" id="KW-0812">Transmembrane</keyword>
<organism evidence="3 4">
    <name type="scientific">Oceanobacillus chungangensis</name>
    <dbReference type="NCBI Taxonomy" id="1229152"/>
    <lineage>
        <taxon>Bacteria</taxon>
        <taxon>Bacillati</taxon>
        <taxon>Bacillota</taxon>
        <taxon>Bacilli</taxon>
        <taxon>Bacillales</taxon>
        <taxon>Bacillaceae</taxon>
        <taxon>Oceanobacillus</taxon>
    </lineage>
</organism>
<feature type="compositionally biased region" description="Basic and acidic residues" evidence="1">
    <location>
        <begin position="82"/>
        <end position="105"/>
    </location>
</feature>
<keyword evidence="4" id="KW-1185">Reference proteome</keyword>
<feature type="region of interest" description="Disordered" evidence="1">
    <location>
        <begin position="71"/>
        <end position="199"/>
    </location>
</feature>
<feature type="compositionally biased region" description="Acidic residues" evidence="1">
    <location>
        <begin position="132"/>
        <end position="147"/>
    </location>
</feature>
<evidence type="ECO:0000313" key="4">
    <source>
        <dbReference type="Proteomes" id="UP000256520"/>
    </source>
</evidence>
<evidence type="ECO:0000256" key="1">
    <source>
        <dbReference type="SAM" id="MobiDB-lite"/>
    </source>
</evidence>
<reference evidence="4" key="1">
    <citation type="submission" date="2017-11" db="EMBL/GenBank/DDBJ databases">
        <authorList>
            <person name="Zhu W."/>
        </authorList>
    </citation>
    <scope>NUCLEOTIDE SEQUENCE [LARGE SCALE GENOMIC DNA]</scope>
    <source>
        <strain evidence="4">CAU 1051</strain>
    </source>
</reference>
<dbReference type="OrthoDB" id="574706at2"/>
<dbReference type="EMBL" id="PIOD01000005">
    <property type="protein sequence ID" value="RDW20644.1"/>
    <property type="molecule type" value="Genomic_DNA"/>
</dbReference>
<evidence type="ECO:0000313" key="3">
    <source>
        <dbReference type="EMBL" id="RDW20644.1"/>
    </source>
</evidence>
<protein>
    <submittedName>
        <fullName evidence="3">Uncharacterized protein</fullName>
    </submittedName>
</protein>